<sequence>MEGIFDRVNYDEEHRLSLATFQLRENAQRWWRDTSRAMREIGVWTSWGSFSASFRQEYIPESYFNANECEFTNLVHGNLKLAKYSRKFSSLLSYAPHIAGHERAKRNKFLEGLRSDLYPLVLGSSSMTYADVVNRAVEIEKGLLNRQSQVQQQATQGFHPMPQGTYSSQPPQMS</sequence>
<keyword evidence="4" id="KW-1185">Reference proteome</keyword>
<dbReference type="EMBL" id="KV010153">
    <property type="protein sequence ID" value="KZV28304.1"/>
    <property type="molecule type" value="Genomic_DNA"/>
</dbReference>
<organism evidence="3 4">
    <name type="scientific">Dorcoceras hygrometricum</name>
    <dbReference type="NCBI Taxonomy" id="472368"/>
    <lineage>
        <taxon>Eukaryota</taxon>
        <taxon>Viridiplantae</taxon>
        <taxon>Streptophyta</taxon>
        <taxon>Embryophyta</taxon>
        <taxon>Tracheophyta</taxon>
        <taxon>Spermatophyta</taxon>
        <taxon>Magnoliopsida</taxon>
        <taxon>eudicotyledons</taxon>
        <taxon>Gunneridae</taxon>
        <taxon>Pentapetalae</taxon>
        <taxon>asterids</taxon>
        <taxon>lamiids</taxon>
        <taxon>Lamiales</taxon>
        <taxon>Gesneriaceae</taxon>
        <taxon>Didymocarpoideae</taxon>
        <taxon>Trichosporeae</taxon>
        <taxon>Loxocarpinae</taxon>
        <taxon>Dorcoceras</taxon>
    </lineage>
</organism>
<evidence type="ECO:0000256" key="1">
    <source>
        <dbReference type="SAM" id="MobiDB-lite"/>
    </source>
</evidence>
<name>A0A2Z7B955_9LAMI</name>
<evidence type="ECO:0000313" key="4">
    <source>
        <dbReference type="Proteomes" id="UP000250235"/>
    </source>
</evidence>
<proteinExistence type="predicted"/>
<dbReference type="OrthoDB" id="911683at2759"/>
<feature type="compositionally biased region" description="Polar residues" evidence="1">
    <location>
        <begin position="164"/>
        <end position="174"/>
    </location>
</feature>
<feature type="region of interest" description="Disordered" evidence="1">
    <location>
        <begin position="150"/>
        <end position="174"/>
    </location>
</feature>
<dbReference type="Pfam" id="PF03732">
    <property type="entry name" value="Retrotrans_gag"/>
    <property type="match status" value="1"/>
</dbReference>
<feature type="domain" description="Retrotransposon gag" evidence="2">
    <location>
        <begin position="18"/>
        <end position="114"/>
    </location>
</feature>
<dbReference type="InterPro" id="IPR005162">
    <property type="entry name" value="Retrotrans_gag_dom"/>
</dbReference>
<accession>A0A2Z7B955</accession>
<dbReference type="AlphaFoldDB" id="A0A2Z7B955"/>
<evidence type="ECO:0000259" key="2">
    <source>
        <dbReference type="Pfam" id="PF03732"/>
    </source>
</evidence>
<evidence type="ECO:0000313" key="3">
    <source>
        <dbReference type="EMBL" id="KZV28304.1"/>
    </source>
</evidence>
<gene>
    <name evidence="3" type="ORF">F511_26901</name>
</gene>
<protein>
    <recommendedName>
        <fullName evidence="2">Retrotransposon gag domain-containing protein</fullName>
    </recommendedName>
</protein>
<reference evidence="3 4" key="1">
    <citation type="journal article" date="2015" name="Proc. Natl. Acad. Sci. U.S.A.">
        <title>The resurrection genome of Boea hygrometrica: A blueprint for survival of dehydration.</title>
        <authorList>
            <person name="Xiao L."/>
            <person name="Yang G."/>
            <person name="Zhang L."/>
            <person name="Yang X."/>
            <person name="Zhao S."/>
            <person name="Ji Z."/>
            <person name="Zhou Q."/>
            <person name="Hu M."/>
            <person name="Wang Y."/>
            <person name="Chen M."/>
            <person name="Xu Y."/>
            <person name="Jin H."/>
            <person name="Xiao X."/>
            <person name="Hu G."/>
            <person name="Bao F."/>
            <person name="Hu Y."/>
            <person name="Wan P."/>
            <person name="Li L."/>
            <person name="Deng X."/>
            <person name="Kuang T."/>
            <person name="Xiang C."/>
            <person name="Zhu J.K."/>
            <person name="Oliver M.J."/>
            <person name="He Y."/>
        </authorList>
    </citation>
    <scope>NUCLEOTIDE SEQUENCE [LARGE SCALE GENOMIC DNA]</scope>
    <source>
        <strain evidence="4">cv. XS01</strain>
    </source>
</reference>
<dbReference type="Proteomes" id="UP000250235">
    <property type="component" value="Unassembled WGS sequence"/>
</dbReference>